<dbReference type="Pfam" id="PF11972">
    <property type="entry name" value="HTH_13"/>
    <property type="match status" value="1"/>
</dbReference>
<dbReference type="InterPro" id="IPR021068">
    <property type="entry name" value="HTH_DNA-bd"/>
</dbReference>
<evidence type="ECO:0000313" key="3">
    <source>
        <dbReference type="Proteomes" id="UP000052167"/>
    </source>
</evidence>
<organism evidence="2 3">
    <name type="scientific">Pseudorhizobium pelagicum</name>
    <dbReference type="NCBI Taxonomy" id="1509405"/>
    <lineage>
        <taxon>Bacteria</taxon>
        <taxon>Pseudomonadati</taxon>
        <taxon>Pseudomonadota</taxon>
        <taxon>Alphaproteobacteria</taxon>
        <taxon>Hyphomicrobiales</taxon>
        <taxon>Rhizobiaceae</taxon>
        <taxon>Rhizobium/Agrobacterium group</taxon>
        <taxon>Pseudorhizobium</taxon>
    </lineage>
</organism>
<evidence type="ECO:0000313" key="2">
    <source>
        <dbReference type="EMBL" id="KEQ02273.1"/>
    </source>
</evidence>
<sequence>MAKPLVPAGIVAKTLSVSPQAARRMVLELGLREMTGRGGFGRGGVVRRGVLHARHRREWVFAISDWVLISNRPQQHVFWRAKFDPTSGVIGVQFWTPIWKSTFCAD</sequence>
<reference evidence="2 3" key="1">
    <citation type="submission" date="2014-06" db="EMBL/GenBank/DDBJ databases">
        <title>Rhizobium pelagicum/R2-400B4.</title>
        <authorList>
            <person name="Kimes N.E."/>
            <person name="Lopez-Perez M."/>
        </authorList>
    </citation>
    <scope>NUCLEOTIDE SEQUENCE [LARGE SCALE GENOMIC DNA]</scope>
    <source>
        <strain evidence="2 3">R2-400B4</strain>
    </source>
</reference>
<gene>
    <name evidence="2" type="ORF">GV68_23475</name>
</gene>
<name>A0A922NW28_9HYPH</name>
<feature type="domain" description="HTH DNA binding" evidence="1">
    <location>
        <begin position="1"/>
        <end position="45"/>
    </location>
</feature>
<keyword evidence="3" id="KW-1185">Reference proteome</keyword>
<comment type="caution">
    <text evidence="2">The sequence shown here is derived from an EMBL/GenBank/DDBJ whole genome shotgun (WGS) entry which is preliminary data.</text>
</comment>
<protein>
    <recommendedName>
        <fullName evidence="1">HTH DNA binding domain-containing protein</fullName>
    </recommendedName>
</protein>
<dbReference type="AlphaFoldDB" id="A0A922NW28"/>
<accession>A0A922NW28</accession>
<dbReference type="EMBL" id="JOKJ01000062">
    <property type="protein sequence ID" value="KEQ02273.1"/>
    <property type="molecule type" value="Genomic_DNA"/>
</dbReference>
<proteinExistence type="predicted"/>
<evidence type="ECO:0000259" key="1">
    <source>
        <dbReference type="Pfam" id="PF11972"/>
    </source>
</evidence>
<dbReference type="Proteomes" id="UP000052167">
    <property type="component" value="Unassembled WGS sequence"/>
</dbReference>